<evidence type="ECO:0000313" key="2">
    <source>
        <dbReference type="EMBL" id="SHJ11259.1"/>
    </source>
</evidence>
<dbReference type="RefSeq" id="WP_018704656.1">
    <property type="nucleotide sequence ID" value="NZ_FQZD01000012.1"/>
</dbReference>
<dbReference type="OrthoDB" id="9798761at2"/>
<dbReference type="Proteomes" id="UP000322917">
    <property type="component" value="Unassembled WGS sequence"/>
</dbReference>
<gene>
    <name evidence="2" type="ORF">SAMN02745170_01757</name>
</gene>
<dbReference type="InterPro" id="IPR004919">
    <property type="entry name" value="GmrSD_N"/>
</dbReference>
<dbReference type="AlphaFoldDB" id="A0A1M6GMV9"/>
<protein>
    <submittedName>
        <fullName evidence="2">Uncharacterized conserved protein, contains ParB-like and HNH nuclease domains</fullName>
    </submittedName>
</protein>
<feature type="domain" description="GmrSD restriction endonucleases N-terminal" evidence="1">
    <location>
        <begin position="11"/>
        <end position="258"/>
    </location>
</feature>
<evidence type="ECO:0000259" key="1">
    <source>
        <dbReference type="Pfam" id="PF03235"/>
    </source>
</evidence>
<dbReference type="EMBL" id="FQZD01000012">
    <property type="protein sequence ID" value="SHJ11259.1"/>
    <property type="molecule type" value="Genomic_DNA"/>
</dbReference>
<accession>A0A1M6GMV9</accession>
<keyword evidence="3" id="KW-1185">Reference proteome</keyword>
<reference evidence="2 3" key="1">
    <citation type="submission" date="2016-11" db="EMBL/GenBank/DDBJ databases">
        <authorList>
            <person name="Varghese N."/>
            <person name="Submissions S."/>
        </authorList>
    </citation>
    <scope>NUCLEOTIDE SEQUENCE [LARGE SCALE GENOMIC DNA]</scope>
    <source>
        <strain evidence="2 3">DSM 15287</strain>
    </source>
</reference>
<dbReference type="Pfam" id="PF03235">
    <property type="entry name" value="GmrSD_N"/>
    <property type="match status" value="1"/>
</dbReference>
<dbReference type="PANTHER" id="PTHR37292">
    <property type="entry name" value="VNG6097C"/>
    <property type="match status" value="1"/>
</dbReference>
<name>A0A1M6GMV9_9FIRM</name>
<sequence>MSFQTPLTICEVINDVHSKKYLLPSIQREFVWGPEQITMLFDSLMRNYPINSFLFWKVPKEKASEFKFYEFLRDYHQKDNKHNPKANISGSDDVMAVLDGQQRLTSLYIALKGTYANKIAYKKWDNPLAYPKKKLYINLLGAPEDISYKYEFEFLTESEATEQDDDHHWFPVGKILDLKELSDVMDYLITSGLAANPDKEKAQCANRTLSKLHAVIHVNRIISYYLEQSAELDKVLNIFIRVNSGGTTLSYSDLLLSFATAQWETRDAREEINEFIDEINQIGRGFNISKDIVLKACLVLCDISDISFKVDNFNRTNMLLIEKEWDNITKAIRDAVTLISSFGFSRENITSNNLMIPVAYYLKTIGLPNNFETSTSRIGDRKNIKLWFVSALLKRVFSFAPDGVLKPVREIIKTQSANGFPVDAIFAQFKGTNRALQFTDDDINNLLYSKYGHGDTLVILSILYPWADLKHNFNVDHMFPKSEFTAKKLKAKGVPDSKVDDFIANHNYIGNLQLLETIPNIEKKAMDFDAWLSQKVPAGELPDYKKKHYVPNVTLDFSSFDVFLEEREKLLIKKLETELRN</sequence>
<dbReference type="PANTHER" id="PTHR37292:SF2">
    <property type="entry name" value="DUF262 DOMAIN-CONTAINING PROTEIN"/>
    <property type="match status" value="1"/>
</dbReference>
<evidence type="ECO:0000313" key="3">
    <source>
        <dbReference type="Proteomes" id="UP000322917"/>
    </source>
</evidence>
<proteinExistence type="predicted"/>
<organism evidence="2 3">
    <name type="scientific">Propionispora hippei DSM 15287</name>
    <dbReference type="NCBI Taxonomy" id="1123003"/>
    <lineage>
        <taxon>Bacteria</taxon>
        <taxon>Bacillati</taxon>
        <taxon>Bacillota</taxon>
        <taxon>Negativicutes</taxon>
        <taxon>Selenomonadales</taxon>
        <taxon>Sporomusaceae</taxon>
        <taxon>Propionispora</taxon>
    </lineage>
</organism>